<dbReference type="SUPFAM" id="SSF54637">
    <property type="entry name" value="Thioesterase/thiol ester dehydrase-isomerase"/>
    <property type="match status" value="1"/>
</dbReference>
<organism evidence="1 2">
    <name type="scientific">Nocardioides caeni</name>
    <dbReference type="NCBI Taxonomy" id="574700"/>
    <lineage>
        <taxon>Bacteria</taxon>
        <taxon>Bacillati</taxon>
        <taxon>Actinomycetota</taxon>
        <taxon>Actinomycetes</taxon>
        <taxon>Propionibacteriales</taxon>
        <taxon>Nocardioidaceae</taxon>
        <taxon>Nocardioides</taxon>
    </lineage>
</organism>
<evidence type="ECO:0000313" key="1">
    <source>
        <dbReference type="EMBL" id="THV12161.1"/>
    </source>
</evidence>
<keyword evidence="2" id="KW-1185">Reference proteome</keyword>
<dbReference type="Proteomes" id="UP000307087">
    <property type="component" value="Unassembled WGS sequence"/>
</dbReference>
<sequence>MSTLRIPRRFNGPPSSGNGGWVAGALAATHPAATTGPVTVTLRRPPPLETPLTLSQDGDRLEARHGDLLVAEASSAVAAPAPVAGVDPARAEEAMASYPGLGTHPFPTCFVCGPGRAQGDGLRIFPGRVAEHAVAAVWTPDEDAARDPATTWAALDCPGGWASDIEDRPAVLGRMTAVVHRQPEAGVPHVVVGELRRVDGRKSFTAATLHAVADGRCDEVVATAEHVWIAIDPEEFR</sequence>
<dbReference type="EMBL" id="STGW01000007">
    <property type="protein sequence ID" value="THV12161.1"/>
    <property type="molecule type" value="Genomic_DNA"/>
</dbReference>
<accession>A0A4S8N8W2</accession>
<dbReference type="AlphaFoldDB" id="A0A4S8N8W2"/>
<reference evidence="1 2" key="1">
    <citation type="journal article" date="2009" name="Int. J. Syst. Evol. Microbiol.">
        <title>Nocardioides caeni sp. nov., isolated from wastewater.</title>
        <authorList>
            <person name="Yoon J.H."/>
            <person name="Kang S.J."/>
            <person name="Park S."/>
            <person name="Kim W."/>
            <person name="Oh T.K."/>
        </authorList>
    </citation>
    <scope>NUCLEOTIDE SEQUENCE [LARGE SCALE GENOMIC DNA]</scope>
    <source>
        <strain evidence="1 2">DSM 23134</strain>
    </source>
</reference>
<proteinExistence type="predicted"/>
<dbReference type="OrthoDB" id="5495835at2"/>
<dbReference type="Gene3D" id="3.10.129.10">
    <property type="entry name" value="Hotdog Thioesterase"/>
    <property type="match status" value="1"/>
</dbReference>
<protein>
    <recommendedName>
        <fullName evidence="3">Thioesterase family protein</fullName>
    </recommendedName>
</protein>
<name>A0A4S8N8W2_9ACTN</name>
<evidence type="ECO:0000313" key="2">
    <source>
        <dbReference type="Proteomes" id="UP000307087"/>
    </source>
</evidence>
<gene>
    <name evidence="1" type="ORF">E9934_12505</name>
</gene>
<comment type="caution">
    <text evidence="1">The sequence shown here is derived from an EMBL/GenBank/DDBJ whole genome shotgun (WGS) entry which is preliminary data.</text>
</comment>
<dbReference type="RefSeq" id="WP_136563213.1">
    <property type="nucleotide sequence ID" value="NZ_BAABLS010000004.1"/>
</dbReference>
<evidence type="ECO:0008006" key="3">
    <source>
        <dbReference type="Google" id="ProtNLM"/>
    </source>
</evidence>
<dbReference type="InterPro" id="IPR029069">
    <property type="entry name" value="HotDog_dom_sf"/>
</dbReference>